<organism evidence="4 5">
    <name type="scientific">Morus notabilis</name>
    <dbReference type="NCBI Taxonomy" id="981085"/>
    <lineage>
        <taxon>Eukaryota</taxon>
        <taxon>Viridiplantae</taxon>
        <taxon>Streptophyta</taxon>
        <taxon>Embryophyta</taxon>
        <taxon>Tracheophyta</taxon>
        <taxon>Spermatophyta</taxon>
        <taxon>Magnoliopsida</taxon>
        <taxon>eudicotyledons</taxon>
        <taxon>Gunneridae</taxon>
        <taxon>Pentapetalae</taxon>
        <taxon>rosids</taxon>
        <taxon>fabids</taxon>
        <taxon>Rosales</taxon>
        <taxon>Moraceae</taxon>
        <taxon>Moreae</taxon>
        <taxon>Morus</taxon>
    </lineage>
</organism>
<evidence type="ECO:0000256" key="2">
    <source>
        <dbReference type="SAM" id="MobiDB-lite"/>
    </source>
</evidence>
<dbReference type="EMBL" id="KE343861">
    <property type="protein sequence ID" value="EXB44361.1"/>
    <property type="molecule type" value="Genomic_DNA"/>
</dbReference>
<feature type="domain" description="YbaK/aminoacyl-tRNA synthetase-associated" evidence="3">
    <location>
        <begin position="85"/>
        <end position="206"/>
    </location>
</feature>
<dbReference type="SUPFAM" id="SSF55826">
    <property type="entry name" value="YbaK/ProRS associated domain"/>
    <property type="match status" value="1"/>
</dbReference>
<dbReference type="PANTHER" id="PTHR31423:SF3">
    <property type="entry name" value="PROLYL-TRNA SYNTHETASE ASSOCIATED DOMAIN-CONTAINING PROTEIN 1-RELATED"/>
    <property type="match status" value="1"/>
</dbReference>
<dbReference type="Gene3D" id="3.90.960.10">
    <property type="entry name" value="YbaK/aminoacyl-tRNA synthetase-associated domain"/>
    <property type="match status" value="1"/>
</dbReference>
<reference evidence="5" key="1">
    <citation type="submission" date="2013-01" db="EMBL/GenBank/DDBJ databases">
        <title>Draft Genome Sequence of a Mulberry Tree, Morus notabilis C.K. Schneid.</title>
        <authorList>
            <person name="He N."/>
            <person name="Zhao S."/>
        </authorList>
    </citation>
    <scope>NUCLEOTIDE SEQUENCE</scope>
</reference>
<dbReference type="InterPro" id="IPR036754">
    <property type="entry name" value="YbaK/aa-tRNA-synt-asso_dom_sf"/>
</dbReference>
<accession>W9QVS0</accession>
<dbReference type="eggNOG" id="ENOG502QT6S">
    <property type="taxonomic scope" value="Eukaryota"/>
</dbReference>
<gene>
    <name evidence="4" type="ORF">L484_020173</name>
</gene>
<dbReference type="InterPro" id="IPR007214">
    <property type="entry name" value="YbaK/aa-tRNA-synth-assoc-dom"/>
</dbReference>
<evidence type="ECO:0000256" key="1">
    <source>
        <dbReference type="ARBA" id="ARBA00010201"/>
    </source>
</evidence>
<dbReference type="CDD" id="cd04335">
    <property type="entry name" value="PrdX_deacylase"/>
    <property type="match status" value="1"/>
</dbReference>
<feature type="compositionally biased region" description="Polar residues" evidence="2">
    <location>
        <begin position="265"/>
        <end position="301"/>
    </location>
</feature>
<sequence length="395" mass="43112">MGQTYRASVRSIEKFSRSRKGRPSGFYVPKLFSVSPKPFFLSYLFGFSVLLFASHSKTQLNMGVTKDQLLSRLQELQIDYSKFEHPVVLTVEAQAEHVGDLGGGLSKNLFLKDKKSRFYIVSVLADTKVDLKVLSARLGLGKGGLRMAPEEALGEILQVPLGCVTPFALVNESARHVSLLLDQGFKSQERCFFHPLSNDVTIFPDPTYLLLLLALKASDLDKFLKSIGRDPAYVDLEANPSVGKDQPPDLASFVPSGSIAIPDPTENSTPSKGPSEKSVASTDIKSTKITANASKPSSRAQNAKDKPVKDVNPSGLTANVERFVEEILDKTSALLLSQITEETIKQHGAQLGTVLSNSIKSCLSSELNSTTMTFKNTAYTEGFHAGIHHHPKPKY</sequence>
<dbReference type="Proteomes" id="UP000030645">
    <property type="component" value="Unassembled WGS sequence"/>
</dbReference>
<keyword evidence="5" id="KW-1185">Reference proteome</keyword>
<feature type="region of interest" description="Disordered" evidence="2">
    <location>
        <begin position="238"/>
        <end position="313"/>
    </location>
</feature>
<dbReference type="PANTHER" id="PTHR31423">
    <property type="entry name" value="YBAK DOMAIN-CONTAINING PROTEIN"/>
    <property type="match status" value="1"/>
</dbReference>
<name>W9QVS0_9ROSA</name>
<proteinExistence type="inferred from homology"/>
<protein>
    <recommendedName>
        <fullName evidence="3">YbaK/aminoacyl-tRNA synthetase-associated domain-containing protein</fullName>
    </recommendedName>
</protein>
<dbReference type="FunFam" id="3.90.960.10:FF:000005">
    <property type="entry name" value="Putative prolyl-tRNA synthetase"/>
    <property type="match status" value="1"/>
</dbReference>
<dbReference type="AlphaFoldDB" id="W9QVS0"/>
<dbReference type="InterPro" id="IPR040285">
    <property type="entry name" value="ProX/PRXD1"/>
</dbReference>
<dbReference type="GO" id="GO:0002161">
    <property type="term" value="F:aminoacyl-tRNA deacylase activity"/>
    <property type="evidence" value="ECO:0007669"/>
    <property type="project" value="InterPro"/>
</dbReference>
<dbReference type="Pfam" id="PF04073">
    <property type="entry name" value="tRNA_edit"/>
    <property type="match status" value="1"/>
</dbReference>
<evidence type="ECO:0000259" key="3">
    <source>
        <dbReference type="Pfam" id="PF04073"/>
    </source>
</evidence>
<evidence type="ECO:0000313" key="5">
    <source>
        <dbReference type="Proteomes" id="UP000030645"/>
    </source>
</evidence>
<comment type="similarity">
    <text evidence="1">Belongs to the PRORSD1 family.</text>
</comment>
<evidence type="ECO:0000313" key="4">
    <source>
        <dbReference type="EMBL" id="EXB44361.1"/>
    </source>
</evidence>